<comment type="caution">
    <text evidence="2">The sequence shown here is derived from an EMBL/GenBank/DDBJ whole genome shotgun (WGS) entry which is preliminary data.</text>
</comment>
<dbReference type="EMBL" id="JAACJL010000058">
    <property type="protein sequence ID" value="KAF4611228.1"/>
    <property type="molecule type" value="Genomic_DNA"/>
</dbReference>
<feature type="compositionally biased region" description="Basic and acidic residues" evidence="1">
    <location>
        <begin position="149"/>
        <end position="164"/>
    </location>
</feature>
<feature type="region of interest" description="Disordered" evidence="1">
    <location>
        <begin position="107"/>
        <end position="164"/>
    </location>
</feature>
<dbReference type="AlphaFoldDB" id="A0A8H4QHV1"/>
<dbReference type="Proteomes" id="UP000521872">
    <property type="component" value="Unassembled WGS sequence"/>
</dbReference>
<sequence length="164" mass="17099">MTMKVKLVKKGCLKSPTPSPLPTPGTDSFPSFAATSGHYYGSNPSGPSSSYPFPPNSSPSPFYTNSNASTSSTCSTSTNSSLNGICTTSTHTRKCVAFGVRARKAAAAAASSSSSSAASSRGGTDESEGDEVDTEEESEPEVTIYTADEWDRTPTEPARKLSYQ</sequence>
<feature type="compositionally biased region" description="Low complexity" evidence="1">
    <location>
        <begin position="107"/>
        <end position="122"/>
    </location>
</feature>
<proteinExistence type="predicted"/>
<evidence type="ECO:0000313" key="2">
    <source>
        <dbReference type="EMBL" id="KAF4611228.1"/>
    </source>
</evidence>
<feature type="compositionally biased region" description="Acidic residues" evidence="1">
    <location>
        <begin position="125"/>
        <end position="140"/>
    </location>
</feature>
<evidence type="ECO:0000256" key="1">
    <source>
        <dbReference type="SAM" id="MobiDB-lite"/>
    </source>
</evidence>
<protein>
    <submittedName>
        <fullName evidence="2">Uncharacterized protein</fullName>
    </submittedName>
</protein>
<keyword evidence="3" id="KW-1185">Reference proteome</keyword>
<accession>A0A8H4QHV1</accession>
<reference evidence="2 3" key="1">
    <citation type="submission" date="2019-12" db="EMBL/GenBank/DDBJ databases">
        <authorList>
            <person name="Floudas D."/>
            <person name="Bentzer J."/>
            <person name="Ahren D."/>
            <person name="Johansson T."/>
            <person name="Persson P."/>
            <person name="Tunlid A."/>
        </authorList>
    </citation>
    <scope>NUCLEOTIDE SEQUENCE [LARGE SCALE GENOMIC DNA]</scope>
    <source>
        <strain evidence="2 3">CBS 102.39</strain>
    </source>
</reference>
<feature type="compositionally biased region" description="Basic residues" evidence="1">
    <location>
        <begin position="1"/>
        <end position="12"/>
    </location>
</feature>
<name>A0A8H4QHV1_9AGAR</name>
<feature type="compositionally biased region" description="Low complexity" evidence="1">
    <location>
        <begin position="39"/>
        <end position="51"/>
    </location>
</feature>
<evidence type="ECO:0000313" key="3">
    <source>
        <dbReference type="Proteomes" id="UP000521872"/>
    </source>
</evidence>
<gene>
    <name evidence="2" type="ORF">D9613_006606</name>
</gene>
<feature type="compositionally biased region" description="Low complexity" evidence="1">
    <location>
        <begin position="59"/>
        <end position="81"/>
    </location>
</feature>
<feature type="region of interest" description="Disordered" evidence="1">
    <location>
        <begin position="1"/>
        <end position="86"/>
    </location>
</feature>
<organism evidence="2 3">
    <name type="scientific">Agrocybe pediades</name>
    <dbReference type="NCBI Taxonomy" id="84607"/>
    <lineage>
        <taxon>Eukaryota</taxon>
        <taxon>Fungi</taxon>
        <taxon>Dikarya</taxon>
        <taxon>Basidiomycota</taxon>
        <taxon>Agaricomycotina</taxon>
        <taxon>Agaricomycetes</taxon>
        <taxon>Agaricomycetidae</taxon>
        <taxon>Agaricales</taxon>
        <taxon>Agaricineae</taxon>
        <taxon>Strophariaceae</taxon>
        <taxon>Agrocybe</taxon>
    </lineage>
</organism>